<keyword evidence="2" id="KW-1185">Reference proteome</keyword>
<protein>
    <submittedName>
        <fullName evidence="1">Uncharacterized protein</fullName>
    </submittedName>
</protein>
<dbReference type="Proteomes" id="UP000611796">
    <property type="component" value="Unassembled WGS sequence"/>
</dbReference>
<name>A0ABR7K3C9_9FIRM</name>
<accession>A0ABR7K3C9</accession>
<dbReference type="RefSeq" id="WP_187005831.1">
    <property type="nucleotide sequence ID" value="NZ_JACRWD010000001.1"/>
</dbReference>
<gene>
    <name evidence="1" type="ORF">H8891_07315</name>
</gene>
<dbReference type="EMBL" id="JACRWD010000001">
    <property type="protein sequence ID" value="MBC6003608.1"/>
    <property type="molecule type" value="Genomic_DNA"/>
</dbReference>
<reference evidence="1 2" key="1">
    <citation type="submission" date="2020-08" db="EMBL/GenBank/DDBJ databases">
        <authorList>
            <person name="Liu C."/>
            <person name="Sun Q."/>
        </authorList>
    </citation>
    <scope>NUCLEOTIDE SEQUENCE [LARGE SCALE GENOMIC DNA]</scope>
    <source>
        <strain evidence="1 2">NSJ-45</strain>
    </source>
</reference>
<evidence type="ECO:0000313" key="1">
    <source>
        <dbReference type="EMBL" id="MBC6003608.1"/>
    </source>
</evidence>
<evidence type="ECO:0000313" key="2">
    <source>
        <dbReference type="Proteomes" id="UP000611796"/>
    </source>
</evidence>
<sequence length="72" mass="8470">MSQSNEGKRKSRYSSSKTVIVTQHGKYGECISKINFKHSVIRNCIKMDIIYLYMKYENRSDIKCIILNIHII</sequence>
<proteinExistence type="predicted"/>
<organism evidence="1 2">
    <name type="scientific">Paeniclostridium hominis</name>
    <dbReference type="NCBI Taxonomy" id="2764329"/>
    <lineage>
        <taxon>Bacteria</taxon>
        <taxon>Bacillati</taxon>
        <taxon>Bacillota</taxon>
        <taxon>Clostridia</taxon>
        <taxon>Peptostreptococcales</taxon>
        <taxon>Peptostreptococcaceae</taxon>
        <taxon>Paeniclostridium</taxon>
    </lineage>
</organism>
<comment type="caution">
    <text evidence="1">The sequence shown here is derived from an EMBL/GenBank/DDBJ whole genome shotgun (WGS) entry which is preliminary data.</text>
</comment>